<dbReference type="PANTHER" id="PTHR11102:SF147">
    <property type="entry name" value="SEL1L ADAPTOR SUBUNIT OF ERAD E3 UBIQUITIN LIGASE"/>
    <property type="match status" value="1"/>
</dbReference>
<comment type="similarity">
    <text evidence="1">Belongs to the sel-1 family.</text>
</comment>
<dbReference type="InterPro" id="IPR050767">
    <property type="entry name" value="Sel1_AlgK"/>
</dbReference>
<protein>
    <submittedName>
        <fullName evidence="4">Uncharacterized protein</fullName>
    </submittedName>
</protein>
<evidence type="ECO:0000313" key="5">
    <source>
        <dbReference type="Proteomes" id="UP000648187"/>
    </source>
</evidence>
<evidence type="ECO:0000256" key="3">
    <source>
        <dbReference type="SAM" id="SignalP"/>
    </source>
</evidence>
<comment type="caution">
    <text evidence="4">The sequence shown here is derived from an EMBL/GenBank/DDBJ whole genome shotgun (WGS) entry which is preliminary data.</text>
</comment>
<feature type="compositionally biased region" description="Acidic residues" evidence="2">
    <location>
        <begin position="587"/>
        <end position="596"/>
    </location>
</feature>
<feature type="chain" id="PRO_5032849361" evidence="3">
    <location>
        <begin position="28"/>
        <end position="1119"/>
    </location>
</feature>
<dbReference type="GO" id="GO:0005789">
    <property type="term" value="C:endoplasmic reticulum membrane"/>
    <property type="evidence" value="ECO:0007669"/>
    <property type="project" value="TreeGrafter"/>
</dbReference>
<feature type="region of interest" description="Disordered" evidence="2">
    <location>
        <begin position="556"/>
        <end position="602"/>
    </location>
</feature>
<dbReference type="SUPFAM" id="SSF81901">
    <property type="entry name" value="HCP-like"/>
    <property type="match status" value="4"/>
</dbReference>
<dbReference type="SMART" id="SM00671">
    <property type="entry name" value="SEL1"/>
    <property type="match status" value="14"/>
</dbReference>
<accession>A0A835GHX5</accession>
<dbReference type="PANTHER" id="PTHR11102">
    <property type="entry name" value="SEL-1-LIKE PROTEIN"/>
    <property type="match status" value="1"/>
</dbReference>
<keyword evidence="3" id="KW-0732">Signal</keyword>
<evidence type="ECO:0000256" key="1">
    <source>
        <dbReference type="ARBA" id="ARBA00038101"/>
    </source>
</evidence>
<dbReference type="Gene3D" id="1.25.40.10">
    <property type="entry name" value="Tetratricopeptide repeat domain"/>
    <property type="match status" value="4"/>
</dbReference>
<dbReference type="Pfam" id="PF08238">
    <property type="entry name" value="Sel1"/>
    <property type="match status" value="13"/>
</dbReference>
<dbReference type="Proteomes" id="UP000648187">
    <property type="component" value="Unassembled WGS sequence"/>
</dbReference>
<sequence>MLRLEVYLLSLCLLLSSSNLLSPEAEALKITRRNTGQESENDNLDTKHINTMYNTIEIFEEYTQFLRNNQDLPKHNNYLDKVEYILTSLKKGLLRHTLTATCQTEGNIQKFNKVIQDVMDILPPLVQEKEPELSPELKEAKGLYDAALLTLNRRTPDLYRVVYRVRLPRDIIEYILAKMKLAWSYLTREGLEWELEMILADLHGAMHQVTQAANIGYVPAKIKLAWSYLFGENVEMDLEKAKDLFEELAADGNAEGHAGLGFLYATGIAVPVSQAKALLHYTMGALGDSDFAQMALAYRYWSGNTVRMSCPKAMDLYMRVASKVISYVEGAGPGNIDSEIIDSDTTSTVEYYRRIAEKRYQEKQAQPDYERDLLYFKEAAKLDNPAAQVGLGLMYLKGRGVPKDPEAAFKYFTMAANQGWVEGQLQLGLMYFNGIGVRRDFEQANKYFSLASQMGHVLALYHLGLMHAQGLGVTHSCVDAVMLFRNVSERGPWATRMIDAHESVYPRGVDSAILQHLELAERGYSSQQSIAAVLLDTSNHRLSKGPELKALYQQLRTRSKVPRQEQSVHPYNSELLGPEARKKSEKNEEEDEESESSDTKFNSVDADYFKQLKDAMKKEEIVLQEYADAIRNSRDIPKDEEHKETHLDQMEYTLKLLKKSLLRHTESAWITDPKSTETLEGDIEKLEENPQDILDTLPPLPEEVEPELSPELKEAKELYDAAMVKLNRRSPDLRGAILQVKQAADMGYVPAKIKLAWSYLFGEGVELDLEKAKKIFEELAVEGNADAHAGMGFLYATGIAVPVSQAKALVHYTMGALGDSDFAQMALAYRYWSGNTVPSSCPKAMDLYMKVASKVASQVTFSGGPAIQRTRLIDEAEGGGPGTLDTDLIEYYQLLAEKGDVQAQVGLGQLHFQGGRGVTLDINKALHYFQQAAKTGNAVANAFLGKIYLEGGDGIKADNDTALRYFRKAAELNNPVGQSGLGIMYLQGRGVPKDTNAAFKYFTMAANQGWVEGQLHLGFMYFGGIGVRRDFKQANKYFSLASQTGHVLALYHLGQMHAQGLGVLRSCTTAVELFKNVCERGPWGARLMLAHAGWRARDSDSALLQYLALAERGLEIAQT</sequence>
<reference evidence="4" key="1">
    <citation type="submission" date="2020-08" db="EMBL/GenBank/DDBJ databases">
        <title>Spodoptera exigua strain:BAW_Kor-Di-RS1 Genome sequencing and assembly.</title>
        <authorList>
            <person name="Kim J."/>
            <person name="Nam H.Y."/>
            <person name="Kwon M."/>
            <person name="Choi J.H."/>
            <person name="Cho S.R."/>
            <person name="Kim G.-H."/>
        </authorList>
    </citation>
    <scope>NUCLEOTIDE SEQUENCE</scope>
    <source>
        <strain evidence="4">BAW_Kor-Di-RS1</strain>
        <tissue evidence="4">Whole-body</tissue>
    </source>
</reference>
<feature type="signal peptide" evidence="3">
    <location>
        <begin position="1"/>
        <end position="27"/>
    </location>
</feature>
<gene>
    <name evidence="4" type="ORF">HW555_006403</name>
</gene>
<proteinExistence type="inferred from homology"/>
<evidence type="ECO:0000313" key="4">
    <source>
        <dbReference type="EMBL" id="KAF9416151.1"/>
    </source>
</evidence>
<dbReference type="EMBL" id="JACKWZ010000095">
    <property type="protein sequence ID" value="KAF9416151.1"/>
    <property type="molecule type" value="Genomic_DNA"/>
</dbReference>
<dbReference type="InterPro" id="IPR006597">
    <property type="entry name" value="Sel1-like"/>
</dbReference>
<organism evidence="4 5">
    <name type="scientific">Spodoptera exigua</name>
    <name type="common">Beet armyworm</name>
    <name type="synonym">Noctua fulgens</name>
    <dbReference type="NCBI Taxonomy" id="7107"/>
    <lineage>
        <taxon>Eukaryota</taxon>
        <taxon>Metazoa</taxon>
        <taxon>Ecdysozoa</taxon>
        <taxon>Arthropoda</taxon>
        <taxon>Hexapoda</taxon>
        <taxon>Insecta</taxon>
        <taxon>Pterygota</taxon>
        <taxon>Neoptera</taxon>
        <taxon>Endopterygota</taxon>
        <taxon>Lepidoptera</taxon>
        <taxon>Glossata</taxon>
        <taxon>Ditrysia</taxon>
        <taxon>Noctuoidea</taxon>
        <taxon>Noctuidae</taxon>
        <taxon>Amphipyrinae</taxon>
        <taxon>Spodoptera</taxon>
    </lineage>
</organism>
<dbReference type="InterPro" id="IPR011990">
    <property type="entry name" value="TPR-like_helical_dom_sf"/>
</dbReference>
<dbReference type="GO" id="GO:0036503">
    <property type="term" value="P:ERAD pathway"/>
    <property type="evidence" value="ECO:0007669"/>
    <property type="project" value="TreeGrafter"/>
</dbReference>
<dbReference type="AlphaFoldDB" id="A0A835GHX5"/>
<name>A0A835GHX5_SPOEX</name>
<keyword evidence="5" id="KW-1185">Reference proteome</keyword>
<evidence type="ECO:0000256" key="2">
    <source>
        <dbReference type="SAM" id="MobiDB-lite"/>
    </source>
</evidence>